<proteinExistence type="predicted"/>
<sequence>MAMGRFDYLNRRRLAELKHAELAENPAIRARHEDLARAYAKIISVLQREEASTPLQQWQF</sequence>
<accession>A0A0J9CW90</accession>
<protein>
    <submittedName>
        <fullName evidence="1">Uncharacterized protein</fullName>
    </submittedName>
</protein>
<evidence type="ECO:0000313" key="2">
    <source>
        <dbReference type="Proteomes" id="UP000037029"/>
    </source>
</evidence>
<organism evidence="1 2">
    <name type="scientific">Sphingobium yanoikuyae</name>
    <name type="common">Sphingomonas yanoikuyae</name>
    <dbReference type="NCBI Taxonomy" id="13690"/>
    <lineage>
        <taxon>Bacteria</taxon>
        <taxon>Pseudomonadati</taxon>
        <taxon>Pseudomonadota</taxon>
        <taxon>Alphaproteobacteria</taxon>
        <taxon>Sphingomonadales</taxon>
        <taxon>Sphingomonadaceae</taxon>
        <taxon>Sphingobium</taxon>
    </lineage>
</organism>
<dbReference type="Proteomes" id="UP000037029">
    <property type="component" value="Chromosome"/>
</dbReference>
<evidence type="ECO:0000313" key="1">
    <source>
        <dbReference type="EMBL" id="ATP17198.1"/>
    </source>
</evidence>
<gene>
    <name evidence="1" type="ORF">BV87_01505</name>
</gene>
<name>A0A0J9CW90_SPHYA</name>
<dbReference type="AlphaFoldDB" id="A0A0J9CW90"/>
<reference evidence="1 2" key="1">
    <citation type="submission" date="2017-04" db="EMBL/GenBank/DDBJ databases">
        <title>Characterization, genome and methylation analysis of a phthalic acid esters degrading strain Sphingobium yanoikuyae SHJ.</title>
        <authorList>
            <person name="Feng L."/>
        </authorList>
    </citation>
    <scope>NUCLEOTIDE SEQUENCE [LARGE SCALE GENOMIC DNA]</scope>
    <source>
        <strain evidence="1 2">SHJ</strain>
    </source>
</reference>
<dbReference type="EMBL" id="CP020925">
    <property type="protein sequence ID" value="ATP17198.1"/>
    <property type="molecule type" value="Genomic_DNA"/>
</dbReference>